<evidence type="ECO:0000313" key="3">
    <source>
        <dbReference type="Proteomes" id="UP001592531"/>
    </source>
</evidence>
<evidence type="ECO:0000313" key="2">
    <source>
        <dbReference type="EMBL" id="MFC1415152.1"/>
    </source>
</evidence>
<evidence type="ECO:0008006" key="4">
    <source>
        <dbReference type="Google" id="ProtNLM"/>
    </source>
</evidence>
<dbReference type="Proteomes" id="UP001592531">
    <property type="component" value="Unassembled WGS sequence"/>
</dbReference>
<name>A0ABV6VN30_9ACTN</name>
<comment type="caution">
    <text evidence="2">The sequence shown here is derived from an EMBL/GenBank/DDBJ whole genome shotgun (WGS) entry which is preliminary data.</text>
</comment>
<accession>A0ABV6VN30</accession>
<gene>
    <name evidence="2" type="ORF">ACEZDE_00605</name>
</gene>
<proteinExistence type="predicted"/>
<reference evidence="2 3" key="1">
    <citation type="submission" date="2024-09" db="EMBL/GenBank/DDBJ databases">
        <authorList>
            <person name="Lee S.D."/>
        </authorList>
    </citation>
    <scope>NUCLEOTIDE SEQUENCE [LARGE SCALE GENOMIC DNA]</scope>
    <source>
        <strain evidence="2 3">N8-3</strain>
    </source>
</reference>
<keyword evidence="3" id="KW-1185">Reference proteome</keyword>
<sequence>MSDAVSPHGFTVTRRGYDTAQVDQALVRSTAQRDAAWERLSGLGNRMRALEQTLIDAAAAEKAAAEAPPAAYAVLSDRAARLLALAQEESVHLRTEAEAWTEALDTEVRADAARCAQEGADDAARLRGSADEAFRRELDRARATAEGLRGEADRAARATREAAAGHAAELAAGSEQAAEAERARQAVLQQAADQALAEAETEQDAREAALSGRAERRQGEAERHLAAMRLSAAATEAEAVTAAERLLEAARREAERIAAAAEREALASAEQQAELRAHLDHIRATLTALTGAAAGEP</sequence>
<organism evidence="2 3">
    <name type="scientific">Streptacidiphilus cavernicola</name>
    <dbReference type="NCBI Taxonomy" id="3342716"/>
    <lineage>
        <taxon>Bacteria</taxon>
        <taxon>Bacillati</taxon>
        <taxon>Actinomycetota</taxon>
        <taxon>Actinomycetes</taxon>
        <taxon>Kitasatosporales</taxon>
        <taxon>Streptomycetaceae</taxon>
        <taxon>Streptacidiphilus</taxon>
    </lineage>
</organism>
<dbReference type="RefSeq" id="WP_380530362.1">
    <property type="nucleotide sequence ID" value="NZ_JBHFAB010000001.1"/>
</dbReference>
<keyword evidence="1" id="KW-0175">Coiled coil</keyword>
<dbReference type="EMBL" id="JBHFAB010000001">
    <property type="protein sequence ID" value="MFC1415152.1"/>
    <property type="molecule type" value="Genomic_DNA"/>
</dbReference>
<feature type="coiled-coil region" evidence="1">
    <location>
        <begin position="233"/>
        <end position="264"/>
    </location>
</feature>
<evidence type="ECO:0000256" key="1">
    <source>
        <dbReference type="SAM" id="Coils"/>
    </source>
</evidence>
<protein>
    <recommendedName>
        <fullName evidence="4">Cellulose-binding protein</fullName>
    </recommendedName>
</protein>